<dbReference type="Pfam" id="PF07695">
    <property type="entry name" value="7TMR-DISM_7TM"/>
    <property type="match status" value="1"/>
</dbReference>
<evidence type="ECO:0000259" key="12">
    <source>
        <dbReference type="PROSITE" id="PS50110"/>
    </source>
</evidence>
<feature type="modified residue" description="4-aspartylphosphate" evidence="9">
    <location>
        <position position="714"/>
    </location>
</feature>
<dbReference type="InterPro" id="IPR010559">
    <property type="entry name" value="Sig_transdc_His_kin_internal"/>
</dbReference>
<dbReference type="Gene3D" id="3.30.565.10">
    <property type="entry name" value="Histidine kinase-like ATPase, C-terminal domain"/>
    <property type="match status" value="2"/>
</dbReference>
<dbReference type="SUPFAM" id="SSF47384">
    <property type="entry name" value="Homodimeric domain of signal transducing histidine kinase"/>
    <property type="match status" value="1"/>
</dbReference>
<evidence type="ECO:0000256" key="8">
    <source>
        <dbReference type="ARBA" id="ARBA00023012"/>
    </source>
</evidence>
<keyword evidence="10" id="KW-0812">Transmembrane</keyword>
<accession>A0ABW3HR29</accession>
<keyword evidence="5" id="KW-0547">Nucleotide-binding</keyword>
<evidence type="ECO:0000256" key="5">
    <source>
        <dbReference type="ARBA" id="ARBA00022741"/>
    </source>
</evidence>
<dbReference type="SMART" id="SM00448">
    <property type="entry name" value="REC"/>
    <property type="match status" value="1"/>
</dbReference>
<keyword evidence="6" id="KW-0418">Kinase</keyword>
<gene>
    <name evidence="13" type="ORF">ACFQ2I_11140</name>
</gene>
<dbReference type="InterPro" id="IPR036890">
    <property type="entry name" value="HATPase_C_sf"/>
</dbReference>
<dbReference type="Pfam" id="PF00512">
    <property type="entry name" value="HisKA"/>
    <property type="match status" value="1"/>
</dbReference>
<dbReference type="InterPro" id="IPR011006">
    <property type="entry name" value="CheY-like_superfamily"/>
</dbReference>
<dbReference type="PANTHER" id="PTHR43047:SF72">
    <property type="entry name" value="OSMOSENSING HISTIDINE PROTEIN KINASE SLN1"/>
    <property type="match status" value="1"/>
</dbReference>
<keyword evidence="14" id="KW-1185">Reference proteome</keyword>
<dbReference type="RefSeq" id="WP_377564241.1">
    <property type="nucleotide sequence ID" value="NZ_JBHTJZ010000011.1"/>
</dbReference>
<feature type="transmembrane region" description="Helical" evidence="10">
    <location>
        <begin position="269"/>
        <end position="288"/>
    </location>
</feature>
<comment type="caution">
    <text evidence="13">The sequence shown here is derived from an EMBL/GenBank/DDBJ whole genome shotgun (WGS) entry which is preliminary data.</text>
</comment>
<dbReference type="InterPro" id="IPR005467">
    <property type="entry name" value="His_kinase_dom"/>
</dbReference>
<evidence type="ECO:0000259" key="11">
    <source>
        <dbReference type="PROSITE" id="PS50109"/>
    </source>
</evidence>
<keyword evidence="4" id="KW-0808">Transferase</keyword>
<dbReference type="CDD" id="cd16922">
    <property type="entry name" value="HATPase_EvgS-ArcB-TorS-like"/>
    <property type="match status" value="1"/>
</dbReference>
<comment type="catalytic activity">
    <reaction evidence="1">
        <text>ATP + protein L-histidine = ADP + protein N-phospho-L-histidine.</text>
        <dbReference type="EC" id="2.7.13.3"/>
    </reaction>
</comment>
<dbReference type="InterPro" id="IPR011623">
    <property type="entry name" value="7TMR_DISM_rcpt_extracell_dom1"/>
</dbReference>
<evidence type="ECO:0000256" key="2">
    <source>
        <dbReference type="ARBA" id="ARBA00012438"/>
    </source>
</evidence>
<evidence type="ECO:0000313" key="14">
    <source>
        <dbReference type="Proteomes" id="UP001596989"/>
    </source>
</evidence>
<feature type="transmembrane region" description="Helical" evidence="10">
    <location>
        <begin position="351"/>
        <end position="369"/>
    </location>
</feature>
<dbReference type="CDD" id="cd00082">
    <property type="entry name" value="HisKA"/>
    <property type="match status" value="1"/>
</dbReference>
<dbReference type="Pfam" id="PF02518">
    <property type="entry name" value="HATPase_c"/>
    <property type="match status" value="2"/>
</dbReference>
<dbReference type="Gene3D" id="3.40.50.2300">
    <property type="match status" value="1"/>
</dbReference>
<feature type="domain" description="Response regulatory" evidence="12">
    <location>
        <begin position="665"/>
        <end position="781"/>
    </location>
</feature>
<evidence type="ECO:0000256" key="9">
    <source>
        <dbReference type="PROSITE-ProRule" id="PRU00169"/>
    </source>
</evidence>
<dbReference type="EC" id="2.7.13.3" evidence="2"/>
<keyword evidence="10" id="KW-0472">Membrane</keyword>
<name>A0ABW3HR29_9BACL</name>
<evidence type="ECO:0000256" key="10">
    <source>
        <dbReference type="SAM" id="Phobius"/>
    </source>
</evidence>
<evidence type="ECO:0000256" key="7">
    <source>
        <dbReference type="ARBA" id="ARBA00022840"/>
    </source>
</evidence>
<dbReference type="PANTHER" id="PTHR43047">
    <property type="entry name" value="TWO-COMPONENT HISTIDINE PROTEIN KINASE"/>
    <property type="match status" value="1"/>
</dbReference>
<dbReference type="Proteomes" id="UP001596989">
    <property type="component" value="Unassembled WGS sequence"/>
</dbReference>
<dbReference type="SMART" id="SM00387">
    <property type="entry name" value="HATPase_c"/>
    <property type="match status" value="2"/>
</dbReference>
<dbReference type="InterPro" id="IPR001789">
    <property type="entry name" value="Sig_transdc_resp-reg_receiver"/>
</dbReference>
<dbReference type="PRINTS" id="PR00344">
    <property type="entry name" value="BCTRLSENSOR"/>
</dbReference>
<feature type="domain" description="Histidine kinase" evidence="11">
    <location>
        <begin position="399"/>
        <end position="614"/>
    </location>
</feature>
<sequence>MRGWSNDRALPITLDGEWELYPDQLLTDTPMKPDSFIAPQYIAVPGDWGHIIQGEQYPSFGFGTYRLRILLDEPPLEPLSFWIQEIQTSSMIVVNGERMEPIGLPSSDKSGYRPNNSSYTLSYESDTETTIELLVGVSNYDHPHNGGITGSIRFGEQATVDSQRWYSIGFQLATFIILMLHALYAGILYFIHPLNPKHLPFLSLFLLLITAGITIVADHDRILFLWFPISYEWSTRILALTYLWFPFFLLNLTTSFLRQQGRSRLRHLYLTALIAYTLLVCLTSVPVMDKIRTYPITIALYLLPLAWCVWLSGKLVLTKQRNAMLLLFAVASVISSVLWGLFYSSHENVGMYYPIDIIIAIIGFSTYWFREFMHNSEDNIQLNKQLLKTDKLKDQFLANTSHELRTPLHGMMNIAQNLATHARTNMDEQSYKNLQLLIRISRQMSYLLDDLLEMAQLRENRIVLYKDAVHLQSVASVAIDMLSYRVEGKPVRLQMNIDESFPSVIADEKRVVQVLINLVQNAIKFTDKGEISISAEKCGDIAVIQVADTGIGMDEETQSRIFLPYEQGSAHISNGIGLGLNICKQLVELHGSELTVASALGKGTVFRFSLPLCEAASDTAVLRKDSSLTKQSYELFADTDVWTEEVAADAIIHAAASDAGKSRIQLLAIDDDPVNLKVLAGILPAEQYQVTSVTSAQEALSLLRSKPWDIVLTDVMMPHMSGYELTRRIREHFTMSELPILLLTARSQPSDIYAGFMAGANDYVSKPVNALELNYRINALAALKHSVKERLRLEAAYLQAQIQPHFLFNTLNSIMALSHIDQNKMSKVVEAFTSYLRISFDFLNAGEQVPIAYELKLVQAYLFIEKERFDDRLTIVWEVDSSIQTTLPPLTIQPLVENAVKHGLHAQREGVTVVIRVVHGDNAILVEVEDNGSGMSQQQIHDLLGNSKKSEGGIGIYNTNRRLMQLYGTGLHIVSEVGAGTTVSFRIPWHDT</sequence>
<dbReference type="GO" id="GO:0005524">
    <property type="term" value="F:ATP binding"/>
    <property type="evidence" value="ECO:0007669"/>
    <property type="project" value="UniProtKB-KW"/>
</dbReference>
<keyword evidence="8" id="KW-0902">Two-component regulatory system</keyword>
<feature type="transmembrane region" description="Helical" evidence="10">
    <location>
        <begin position="294"/>
        <end position="313"/>
    </location>
</feature>
<reference evidence="14" key="1">
    <citation type="journal article" date="2019" name="Int. J. Syst. Evol. Microbiol.">
        <title>The Global Catalogue of Microorganisms (GCM) 10K type strain sequencing project: providing services to taxonomists for standard genome sequencing and annotation.</title>
        <authorList>
            <consortium name="The Broad Institute Genomics Platform"/>
            <consortium name="The Broad Institute Genome Sequencing Center for Infectious Disease"/>
            <person name="Wu L."/>
            <person name="Ma J."/>
        </authorList>
    </citation>
    <scope>NUCLEOTIDE SEQUENCE [LARGE SCALE GENOMIC DNA]</scope>
    <source>
        <strain evidence="14">CCUG 59129</strain>
    </source>
</reference>
<organism evidence="13 14">
    <name type="scientific">Paenibacillus chungangensis</name>
    <dbReference type="NCBI Taxonomy" id="696535"/>
    <lineage>
        <taxon>Bacteria</taxon>
        <taxon>Bacillati</taxon>
        <taxon>Bacillota</taxon>
        <taxon>Bacilli</taxon>
        <taxon>Bacillales</taxon>
        <taxon>Paenibacillaceae</taxon>
        <taxon>Paenibacillus</taxon>
    </lineage>
</organism>
<protein>
    <recommendedName>
        <fullName evidence="2">histidine kinase</fullName>
        <ecNumber evidence="2">2.7.13.3</ecNumber>
    </recommendedName>
</protein>
<evidence type="ECO:0000256" key="6">
    <source>
        <dbReference type="ARBA" id="ARBA00022777"/>
    </source>
</evidence>
<feature type="transmembrane region" description="Helical" evidence="10">
    <location>
        <begin position="198"/>
        <end position="217"/>
    </location>
</feature>
<dbReference type="SUPFAM" id="SSF52172">
    <property type="entry name" value="CheY-like"/>
    <property type="match status" value="1"/>
</dbReference>
<evidence type="ECO:0000256" key="4">
    <source>
        <dbReference type="ARBA" id="ARBA00022679"/>
    </source>
</evidence>
<evidence type="ECO:0000256" key="3">
    <source>
        <dbReference type="ARBA" id="ARBA00022553"/>
    </source>
</evidence>
<dbReference type="SUPFAM" id="SSF55874">
    <property type="entry name" value="ATPase domain of HSP90 chaperone/DNA topoisomerase II/histidine kinase"/>
    <property type="match status" value="2"/>
</dbReference>
<dbReference type="InterPro" id="IPR003661">
    <property type="entry name" value="HisK_dim/P_dom"/>
</dbReference>
<dbReference type="EMBL" id="JBHTJZ010000011">
    <property type="protein sequence ID" value="MFD0959948.1"/>
    <property type="molecule type" value="Genomic_DNA"/>
</dbReference>
<dbReference type="Pfam" id="PF00072">
    <property type="entry name" value="Response_reg"/>
    <property type="match status" value="1"/>
</dbReference>
<dbReference type="InterPro" id="IPR003594">
    <property type="entry name" value="HATPase_dom"/>
</dbReference>
<evidence type="ECO:0000256" key="1">
    <source>
        <dbReference type="ARBA" id="ARBA00000085"/>
    </source>
</evidence>
<evidence type="ECO:0000313" key="13">
    <source>
        <dbReference type="EMBL" id="MFD0959948.1"/>
    </source>
</evidence>
<dbReference type="SMART" id="SM00388">
    <property type="entry name" value="HisKA"/>
    <property type="match status" value="1"/>
</dbReference>
<feature type="transmembrane region" description="Helical" evidence="10">
    <location>
        <begin position="165"/>
        <end position="191"/>
    </location>
</feature>
<dbReference type="InterPro" id="IPR036097">
    <property type="entry name" value="HisK_dim/P_sf"/>
</dbReference>
<dbReference type="PROSITE" id="PS50110">
    <property type="entry name" value="RESPONSE_REGULATORY"/>
    <property type="match status" value="1"/>
</dbReference>
<dbReference type="Gene3D" id="1.10.287.130">
    <property type="match status" value="1"/>
</dbReference>
<keyword evidence="7 13" id="KW-0067">ATP-binding</keyword>
<keyword evidence="10" id="KW-1133">Transmembrane helix</keyword>
<proteinExistence type="predicted"/>
<keyword evidence="3 9" id="KW-0597">Phosphoprotein</keyword>
<dbReference type="PROSITE" id="PS50109">
    <property type="entry name" value="HIS_KIN"/>
    <property type="match status" value="1"/>
</dbReference>
<feature type="transmembrane region" description="Helical" evidence="10">
    <location>
        <begin position="325"/>
        <end position="345"/>
    </location>
</feature>
<dbReference type="InterPro" id="IPR004358">
    <property type="entry name" value="Sig_transdc_His_kin-like_C"/>
</dbReference>
<dbReference type="CDD" id="cd17574">
    <property type="entry name" value="REC_OmpR"/>
    <property type="match status" value="1"/>
</dbReference>
<dbReference type="Pfam" id="PF06580">
    <property type="entry name" value="His_kinase"/>
    <property type="match status" value="1"/>
</dbReference>